<feature type="compositionally biased region" description="Basic and acidic residues" evidence="6">
    <location>
        <begin position="430"/>
        <end position="456"/>
    </location>
</feature>
<evidence type="ECO:0000256" key="6">
    <source>
        <dbReference type="SAM" id="MobiDB-lite"/>
    </source>
</evidence>
<feature type="compositionally biased region" description="Basic and acidic residues" evidence="6">
    <location>
        <begin position="844"/>
        <end position="855"/>
    </location>
</feature>
<accession>A0A8S1HI17</accession>
<feature type="compositionally biased region" description="Basic residues" evidence="6">
    <location>
        <begin position="457"/>
        <end position="466"/>
    </location>
</feature>
<feature type="region of interest" description="Disordered" evidence="6">
    <location>
        <begin position="430"/>
        <end position="517"/>
    </location>
</feature>
<dbReference type="GO" id="GO:0005730">
    <property type="term" value="C:nucleolus"/>
    <property type="evidence" value="ECO:0007669"/>
    <property type="project" value="TreeGrafter"/>
</dbReference>
<feature type="region of interest" description="Disordered" evidence="6">
    <location>
        <begin position="820"/>
        <end position="872"/>
    </location>
</feature>
<gene>
    <name evidence="8" type="ORF">CAUJ_LOCUS9977</name>
</gene>
<feature type="domain" description="RRM" evidence="7">
    <location>
        <begin position="525"/>
        <end position="604"/>
    </location>
</feature>
<feature type="compositionally biased region" description="Acidic residues" evidence="6">
    <location>
        <begin position="313"/>
        <end position="327"/>
    </location>
</feature>
<dbReference type="AlphaFoldDB" id="A0A8S1HI17"/>
<feature type="region of interest" description="Disordered" evidence="6">
    <location>
        <begin position="296"/>
        <end position="334"/>
    </location>
</feature>
<evidence type="ECO:0000256" key="1">
    <source>
        <dbReference type="ARBA" id="ARBA00004123"/>
    </source>
</evidence>
<feature type="domain" description="RRM" evidence="7">
    <location>
        <begin position="347"/>
        <end position="426"/>
    </location>
</feature>
<keyword evidence="4" id="KW-0539">Nucleus</keyword>
<dbReference type="SMART" id="SM00361">
    <property type="entry name" value="RRM_1"/>
    <property type="match status" value="2"/>
</dbReference>
<evidence type="ECO:0000313" key="8">
    <source>
        <dbReference type="EMBL" id="CAD6194058.1"/>
    </source>
</evidence>
<dbReference type="InterPro" id="IPR035979">
    <property type="entry name" value="RBD_domain_sf"/>
</dbReference>
<evidence type="ECO:0000256" key="2">
    <source>
        <dbReference type="ARBA" id="ARBA00022737"/>
    </source>
</evidence>
<dbReference type="PANTHER" id="PTHR48039:SF5">
    <property type="entry name" value="RNA-BINDING PROTEIN 28"/>
    <property type="match status" value="1"/>
</dbReference>
<dbReference type="InterPro" id="IPR012677">
    <property type="entry name" value="Nucleotide-bd_a/b_plait_sf"/>
</dbReference>
<evidence type="ECO:0000256" key="3">
    <source>
        <dbReference type="ARBA" id="ARBA00022884"/>
    </source>
</evidence>
<evidence type="ECO:0000256" key="5">
    <source>
        <dbReference type="PROSITE-ProRule" id="PRU00176"/>
    </source>
</evidence>
<evidence type="ECO:0000313" key="9">
    <source>
        <dbReference type="Proteomes" id="UP000835052"/>
    </source>
</evidence>
<dbReference type="EMBL" id="CAJGYM010000040">
    <property type="protein sequence ID" value="CAD6194058.1"/>
    <property type="molecule type" value="Genomic_DNA"/>
</dbReference>
<dbReference type="GO" id="GO:0003729">
    <property type="term" value="F:mRNA binding"/>
    <property type="evidence" value="ECO:0007669"/>
    <property type="project" value="TreeGrafter"/>
</dbReference>
<dbReference type="CDD" id="cd12415">
    <property type="entry name" value="RRM3_RBM28_like"/>
    <property type="match status" value="1"/>
</dbReference>
<dbReference type="InterPro" id="IPR051945">
    <property type="entry name" value="RRM_MRD1_RNA_proc_ribogen"/>
</dbReference>
<organism evidence="8 9">
    <name type="scientific">Caenorhabditis auriculariae</name>
    <dbReference type="NCBI Taxonomy" id="2777116"/>
    <lineage>
        <taxon>Eukaryota</taxon>
        <taxon>Metazoa</taxon>
        <taxon>Ecdysozoa</taxon>
        <taxon>Nematoda</taxon>
        <taxon>Chromadorea</taxon>
        <taxon>Rhabditida</taxon>
        <taxon>Rhabditina</taxon>
        <taxon>Rhabditomorpha</taxon>
        <taxon>Rhabditoidea</taxon>
        <taxon>Rhabditidae</taxon>
        <taxon>Peloderinae</taxon>
        <taxon>Caenorhabditis</taxon>
    </lineage>
</organism>
<dbReference type="PANTHER" id="PTHR48039">
    <property type="entry name" value="RNA-BINDING MOTIF PROTEIN 14B"/>
    <property type="match status" value="1"/>
</dbReference>
<dbReference type="OrthoDB" id="3945418at2759"/>
<dbReference type="InterPro" id="IPR000504">
    <property type="entry name" value="RRM_dom"/>
</dbReference>
<protein>
    <recommendedName>
        <fullName evidence="7">RRM domain-containing protein</fullName>
    </recommendedName>
</protein>
<dbReference type="Proteomes" id="UP000835052">
    <property type="component" value="Unassembled WGS sequence"/>
</dbReference>
<comment type="subcellular location">
    <subcellularLocation>
        <location evidence="1">Nucleus</location>
    </subcellularLocation>
</comment>
<dbReference type="CDD" id="cd12414">
    <property type="entry name" value="RRM2_RBM28_like"/>
    <property type="match status" value="1"/>
</dbReference>
<dbReference type="SUPFAM" id="SSF54928">
    <property type="entry name" value="RNA-binding domain, RBD"/>
    <property type="match status" value="2"/>
</dbReference>
<evidence type="ECO:0000259" key="7">
    <source>
        <dbReference type="PROSITE" id="PS50102"/>
    </source>
</evidence>
<feature type="compositionally biased region" description="Basic residues" evidence="6">
    <location>
        <begin position="820"/>
        <end position="843"/>
    </location>
</feature>
<feature type="compositionally biased region" description="Acidic residues" evidence="6">
    <location>
        <begin position="472"/>
        <end position="498"/>
    </location>
</feature>
<dbReference type="FunFam" id="3.30.70.330:FF:000182">
    <property type="entry name" value="RNA-binding motif protein 28"/>
    <property type="match status" value="1"/>
</dbReference>
<keyword evidence="2" id="KW-0677">Repeat</keyword>
<dbReference type="Gene3D" id="3.30.70.330">
    <property type="match status" value="3"/>
</dbReference>
<evidence type="ECO:0000256" key="4">
    <source>
        <dbReference type="ARBA" id="ARBA00023242"/>
    </source>
</evidence>
<sequence>MMVDDFEDFNPDPTDHSYGFSKSHCIMESFSSVEGSIAKQASFFVGSPPEKLKSDVSTFNYKFKPETFLGRPPNEAPQSQAAEVVRRANCSPDLFDVLSEKNRNGFCLDQQDFEKLKFTLEKESLEPWNTGTLFAGAGVNNNVEVSSLCLIRFCDLLANIEQQLLVIQKELISYGRRMDEIKDSKKWNELGFEDDHNSRIMSQFLKSVRYSVKNIFDEISVLEDILNKKTLRKRRSRLALVFSCLAGGLGRLSLLKAGLGADRVTGRPSQRNYGYQNTNSNYEKRNRFYFSEENGEEAHSSHEFPATKKFKDDEPEEEDEEAMEIDEKESSDSSKKVDYKSAHLKAWRLIVRNLPWKTKKEDMQNVCSNFGPFTEIVLPPSKKVEGTCAGFGFVQFKKKSDAEKAREHFNSNKFLGRMVAADWALDKDTYETSAHEEKQKMKDLVKKEKEEADVKAAKKNTKKPKVTKTLAEDDENSEIDGGGEEEEGDEDLSEEEEEKPVKGKKGRQEKKIQNKKTDKAVEEGRVLFLRNLSFETTEERVKEEMERFGKVELTVICKFKESGHSKGTAFVYFSTADEAAACVSSAENGLIIDDRLIGVNPAIPRDQAAELEKEKLTKVPKDNRNLRLLRFGLIRDGTASAKGMSKEDAAKRERLAEAARKKLENSNMFVSPTRLCIHNMPQRIDNAELLKLVKAAASSDGHVTECRVWLDKNRLTPAGKPKSTGFGFIAFAEHKHAMECLQALNNNAETFSNERRPIVEFSIENLCALQAKARRATKSKGESLTDRQLNDKIKQQVKKSIGEVHAAGMKFLPKFLGKKNRHRDMTGKAKKRVQARAKAKALKFNKEASKQMDGSKKKKTKKDVAKYLSLST</sequence>
<name>A0A8S1HI17_9PELO</name>
<reference evidence="8" key="1">
    <citation type="submission" date="2020-10" db="EMBL/GenBank/DDBJ databases">
        <authorList>
            <person name="Kikuchi T."/>
        </authorList>
    </citation>
    <scope>NUCLEOTIDE SEQUENCE</scope>
    <source>
        <strain evidence="8">NKZ352</strain>
    </source>
</reference>
<dbReference type="SMART" id="SM00360">
    <property type="entry name" value="RRM"/>
    <property type="match status" value="3"/>
</dbReference>
<dbReference type="Pfam" id="PF00076">
    <property type="entry name" value="RRM_1"/>
    <property type="match status" value="2"/>
</dbReference>
<keyword evidence="9" id="KW-1185">Reference proteome</keyword>
<dbReference type="PROSITE" id="PS50102">
    <property type="entry name" value="RRM"/>
    <property type="match status" value="3"/>
</dbReference>
<comment type="caution">
    <text evidence="8">The sequence shown here is derived from an EMBL/GenBank/DDBJ whole genome shotgun (WGS) entry which is preliminary data.</text>
</comment>
<feature type="compositionally biased region" description="Basic and acidic residues" evidence="6">
    <location>
        <begin position="296"/>
        <end position="312"/>
    </location>
</feature>
<keyword evidence="3 5" id="KW-0694">RNA-binding</keyword>
<dbReference type="InterPro" id="IPR003954">
    <property type="entry name" value="RRM_euk-type"/>
</dbReference>
<feature type="domain" description="RRM" evidence="7">
    <location>
        <begin position="673"/>
        <end position="764"/>
    </location>
</feature>
<proteinExistence type="predicted"/>
<dbReference type="CDD" id="cd12416">
    <property type="entry name" value="RRM4_RBM28_like"/>
    <property type="match status" value="1"/>
</dbReference>